<evidence type="ECO:0000313" key="1">
    <source>
        <dbReference type="EMBL" id="BAT98000.1"/>
    </source>
</evidence>
<dbReference type="Proteomes" id="UP000291084">
    <property type="component" value="Chromosome 9"/>
</dbReference>
<evidence type="ECO:0000313" key="2">
    <source>
        <dbReference type="Proteomes" id="UP000291084"/>
    </source>
</evidence>
<protein>
    <submittedName>
        <fullName evidence="1">Uncharacterized protein</fullName>
    </submittedName>
</protein>
<sequence length="82" mass="9593">MILRGEFQRNFFDNLKVLTLHFQLIVFGYEILEEVPHIEKLVVCDGSFQKMFCCENPRNNVLQQLKVFQLESFGELVSIGLV</sequence>
<dbReference type="AlphaFoldDB" id="A0A0S3SYZ1"/>
<name>A0A0S3SYZ1_PHAAN</name>
<proteinExistence type="predicted"/>
<keyword evidence="2" id="KW-1185">Reference proteome</keyword>
<organism evidence="1 2">
    <name type="scientific">Vigna angularis var. angularis</name>
    <dbReference type="NCBI Taxonomy" id="157739"/>
    <lineage>
        <taxon>Eukaryota</taxon>
        <taxon>Viridiplantae</taxon>
        <taxon>Streptophyta</taxon>
        <taxon>Embryophyta</taxon>
        <taxon>Tracheophyta</taxon>
        <taxon>Spermatophyta</taxon>
        <taxon>Magnoliopsida</taxon>
        <taxon>eudicotyledons</taxon>
        <taxon>Gunneridae</taxon>
        <taxon>Pentapetalae</taxon>
        <taxon>rosids</taxon>
        <taxon>fabids</taxon>
        <taxon>Fabales</taxon>
        <taxon>Fabaceae</taxon>
        <taxon>Papilionoideae</taxon>
        <taxon>50 kb inversion clade</taxon>
        <taxon>NPAAA clade</taxon>
        <taxon>indigoferoid/millettioid clade</taxon>
        <taxon>Phaseoleae</taxon>
        <taxon>Vigna</taxon>
    </lineage>
</organism>
<dbReference type="EMBL" id="AP015042">
    <property type="protein sequence ID" value="BAT98000.1"/>
    <property type="molecule type" value="Genomic_DNA"/>
</dbReference>
<accession>A0A0S3SYZ1</accession>
<gene>
    <name evidence="1" type="primary">Vigan.09G160000</name>
    <name evidence="1" type="ORF">VIGAN_09160000</name>
</gene>
<reference evidence="1 2" key="1">
    <citation type="journal article" date="2015" name="Sci. Rep.">
        <title>The power of single molecule real-time sequencing technology in the de novo assembly of a eukaryotic genome.</title>
        <authorList>
            <person name="Sakai H."/>
            <person name="Naito K."/>
            <person name="Ogiso-Tanaka E."/>
            <person name="Takahashi Y."/>
            <person name="Iseki K."/>
            <person name="Muto C."/>
            <person name="Satou K."/>
            <person name="Teruya K."/>
            <person name="Shiroma A."/>
            <person name="Shimoji M."/>
            <person name="Hirano T."/>
            <person name="Itoh T."/>
            <person name="Kaga A."/>
            <person name="Tomooka N."/>
        </authorList>
    </citation>
    <scope>NUCLEOTIDE SEQUENCE [LARGE SCALE GENOMIC DNA]</scope>
    <source>
        <strain evidence="2">cv. Shumari</strain>
    </source>
</reference>